<comment type="function">
    <text evidence="4">DNA-dependent RNA polymerase (RNAP) catalyzes the transcription of DNA into RNA using the four ribonucleoside triphosphates as substrates.</text>
</comment>
<organism evidence="6">
    <name type="scientific">Thermofilum pendens</name>
    <dbReference type="NCBI Taxonomy" id="2269"/>
    <lineage>
        <taxon>Archaea</taxon>
        <taxon>Thermoproteota</taxon>
        <taxon>Thermoprotei</taxon>
        <taxon>Thermofilales</taxon>
        <taxon>Thermofilaceae</taxon>
        <taxon>Thermofilum</taxon>
    </lineage>
</organism>
<feature type="domain" description="RNA polymerase subunit H/Rpb5 C-terminal" evidence="5">
    <location>
        <begin position="5"/>
        <end position="77"/>
    </location>
</feature>
<evidence type="ECO:0000256" key="4">
    <source>
        <dbReference type="HAMAP-Rule" id="MF_00025"/>
    </source>
</evidence>
<dbReference type="InterPro" id="IPR035913">
    <property type="entry name" value="RPB5-like_sf"/>
</dbReference>
<evidence type="ECO:0000256" key="3">
    <source>
        <dbReference type="ARBA" id="ARBA00023163"/>
    </source>
</evidence>
<dbReference type="GO" id="GO:0005737">
    <property type="term" value="C:cytoplasm"/>
    <property type="evidence" value="ECO:0007669"/>
    <property type="project" value="UniProtKB-SubCell"/>
</dbReference>
<comment type="subunit">
    <text evidence="4">Part of the RNA polymerase complex.</text>
</comment>
<evidence type="ECO:0000259" key="5">
    <source>
        <dbReference type="Pfam" id="PF01191"/>
    </source>
</evidence>
<dbReference type="Gene3D" id="3.90.940.20">
    <property type="entry name" value="RPB5-like RNA polymerase subunit"/>
    <property type="match status" value="1"/>
</dbReference>
<dbReference type="NCBIfam" id="NF007129">
    <property type="entry name" value="PRK09570.1"/>
    <property type="match status" value="1"/>
</dbReference>
<dbReference type="GO" id="GO:0006362">
    <property type="term" value="P:transcription elongation by RNA polymerase I"/>
    <property type="evidence" value="ECO:0007669"/>
    <property type="project" value="TreeGrafter"/>
</dbReference>
<dbReference type="EC" id="2.7.7.6" evidence="4"/>
<dbReference type="AlphaFoldDB" id="A0A7C4HAT9"/>
<dbReference type="GO" id="GO:0003899">
    <property type="term" value="F:DNA-directed RNA polymerase activity"/>
    <property type="evidence" value="ECO:0007669"/>
    <property type="project" value="UniProtKB-UniRule"/>
</dbReference>
<dbReference type="SUPFAM" id="SSF55287">
    <property type="entry name" value="RPB5-like RNA polymerase subunit"/>
    <property type="match status" value="1"/>
</dbReference>
<evidence type="ECO:0000313" key="6">
    <source>
        <dbReference type="EMBL" id="HGM47108.1"/>
    </source>
</evidence>
<dbReference type="PANTHER" id="PTHR10535">
    <property type="entry name" value="DNA-DIRECTED RNA POLYMERASES I, II, AND III SUBUNIT RPABC1"/>
    <property type="match status" value="1"/>
</dbReference>
<dbReference type="EMBL" id="DTBQ01000143">
    <property type="protein sequence ID" value="HGM47108.1"/>
    <property type="molecule type" value="Genomic_DNA"/>
</dbReference>
<reference evidence="6" key="1">
    <citation type="journal article" date="2020" name="mSystems">
        <title>Genome- and Community-Level Interaction Insights into Carbon Utilization and Element Cycling Functions of Hydrothermarchaeota in Hydrothermal Sediment.</title>
        <authorList>
            <person name="Zhou Z."/>
            <person name="Liu Y."/>
            <person name="Xu W."/>
            <person name="Pan J."/>
            <person name="Luo Z.H."/>
            <person name="Li M."/>
        </authorList>
    </citation>
    <scope>NUCLEOTIDE SEQUENCE</scope>
    <source>
        <strain evidence="6">SpSt-649</strain>
    </source>
</reference>
<keyword evidence="1 4" id="KW-0240">DNA-directed RNA polymerase</keyword>
<dbReference type="InterPro" id="IPR000783">
    <property type="entry name" value="RNA_pol_subH/Rpb5_C"/>
</dbReference>
<dbReference type="HAMAP" id="MF_00025">
    <property type="entry name" value="RNApol_Rpo5_RPB5"/>
    <property type="match status" value="1"/>
</dbReference>
<keyword evidence="4" id="KW-0963">Cytoplasm</keyword>
<keyword evidence="3 4" id="KW-0804">Transcription</keyword>
<dbReference type="Pfam" id="PF01191">
    <property type="entry name" value="RNA_pol_Rpb5_C"/>
    <property type="match status" value="1"/>
</dbReference>
<evidence type="ECO:0000256" key="1">
    <source>
        <dbReference type="ARBA" id="ARBA00022478"/>
    </source>
</evidence>
<proteinExistence type="inferred from homology"/>
<dbReference type="GO" id="GO:0000428">
    <property type="term" value="C:DNA-directed RNA polymerase complex"/>
    <property type="evidence" value="ECO:0007669"/>
    <property type="project" value="UniProtKB-KW"/>
</dbReference>
<accession>A0A7C4HAT9</accession>
<comment type="similarity">
    <text evidence="4">Belongs to the archaeal Rpo5/eukaryotic RPB5 RNA polymerase subunit family.</text>
</comment>
<keyword evidence="2 4" id="KW-0548">Nucleotidyltransferase</keyword>
<comment type="catalytic activity">
    <reaction evidence="4">
        <text>RNA(n) + a ribonucleoside 5'-triphosphate = RNA(n+1) + diphosphate</text>
        <dbReference type="Rhea" id="RHEA:21248"/>
        <dbReference type="Rhea" id="RHEA-COMP:14527"/>
        <dbReference type="Rhea" id="RHEA-COMP:17342"/>
        <dbReference type="ChEBI" id="CHEBI:33019"/>
        <dbReference type="ChEBI" id="CHEBI:61557"/>
        <dbReference type="ChEBI" id="CHEBI:140395"/>
        <dbReference type="EC" id="2.7.7.6"/>
    </reaction>
</comment>
<comment type="subcellular location">
    <subcellularLocation>
        <location evidence="4">Cytoplasm</location>
    </subcellularLocation>
</comment>
<sequence>MPRKVDILRHKLVPQHILLSQEEAKRILRKLGLKKSELPWIYSTDPVARALKAKPGDVIMIIRKSPTAGEAVAFRVVVKG</sequence>
<keyword evidence="4 6" id="KW-0808">Transferase</keyword>
<comment type="caution">
    <text evidence="6">The sequence shown here is derived from an EMBL/GenBank/DDBJ whole genome shotgun (WGS) entry which is preliminary data.</text>
</comment>
<dbReference type="GO" id="GO:0042797">
    <property type="term" value="P:tRNA transcription by RNA polymerase III"/>
    <property type="evidence" value="ECO:0007669"/>
    <property type="project" value="TreeGrafter"/>
</dbReference>
<dbReference type="GO" id="GO:0006366">
    <property type="term" value="P:transcription by RNA polymerase II"/>
    <property type="evidence" value="ECO:0007669"/>
    <property type="project" value="TreeGrafter"/>
</dbReference>
<protein>
    <recommendedName>
        <fullName evidence="4">DNA-directed RNA polymerase subunit Rpo5</fullName>
        <ecNumber evidence="4">2.7.7.6</ecNumber>
    </recommendedName>
    <alternativeName>
        <fullName evidence="4">DNA-directed RNA polymerase subunit H</fullName>
    </alternativeName>
</protein>
<name>A0A7C4HAT9_THEPE</name>
<dbReference type="GO" id="GO:0003677">
    <property type="term" value="F:DNA binding"/>
    <property type="evidence" value="ECO:0007669"/>
    <property type="project" value="InterPro"/>
</dbReference>
<dbReference type="PANTHER" id="PTHR10535:SF0">
    <property type="entry name" value="DNA-DIRECTED RNA POLYMERASES I, II, AND III SUBUNIT RPABC1"/>
    <property type="match status" value="1"/>
</dbReference>
<dbReference type="InterPro" id="IPR014381">
    <property type="entry name" value="Arch_Rpo5/euc_Rpb5"/>
</dbReference>
<evidence type="ECO:0000256" key="2">
    <source>
        <dbReference type="ARBA" id="ARBA00022695"/>
    </source>
</evidence>
<gene>
    <name evidence="4" type="primary">rpo5</name>
    <name evidence="4" type="synonym">rpoH</name>
    <name evidence="6" type="ORF">ENU21_05100</name>
</gene>